<dbReference type="AlphaFoldDB" id="A0A074YYL8"/>
<keyword evidence="2" id="KW-1185">Reference proteome</keyword>
<dbReference type="Proteomes" id="UP000054324">
    <property type="component" value="Unassembled WGS sequence"/>
</dbReference>
<organism evidence="1 2">
    <name type="scientific">Opisthorchis viverrini</name>
    <name type="common">Southeast Asian liver fluke</name>
    <dbReference type="NCBI Taxonomy" id="6198"/>
    <lineage>
        <taxon>Eukaryota</taxon>
        <taxon>Metazoa</taxon>
        <taxon>Spiralia</taxon>
        <taxon>Lophotrochozoa</taxon>
        <taxon>Platyhelminthes</taxon>
        <taxon>Trematoda</taxon>
        <taxon>Digenea</taxon>
        <taxon>Opisthorchiida</taxon>
        <taxon>Opisthorchiata</taxon>
        <taxon>Opisthorchiidae</taxon>
        <taxon>Opisthorchis</taxon>
    </lineage>
</organism>
<dbReference type="EMBL" id="KL604354">
    <property type="protein sequence ID" value="KER18287.1"/>
    <property type="molecule type" value="Genomic_DNA"/>
</dbReference>
<gene>
    <name evidence="1" type="ORF">T265_16160</name>
</gene>
<evidence type="ECO:0000313" key="1">
    <source>
        <dbReference type="EMBL" id="KER18287.1"/>
    </source>
</evidence>
<reference evidence="1 2" key="1">
    <citation type="submission" date="2013-11" db="EMBL/GenBank/DDBJ databases">
        <title>Opisthorchis viverrini - life in the bile duct.</title>
        <authorList>
            <person name="Young N.D."/>
            <person name="Nagarajan N."/>
            <person name="Lin S.J."/>
            <person name="Korhonen P.K."/>
            <person name="Jex A.R."/>
            <person name="Hall R.S."/>
            <person name="Safavi-Hemami H."/>
            <person name="Kaewkong W."/>
            <person name="Bertrand D."/>
            <person name="Gao S."/>
            <person name="Seet Q."/>
            <person name="Wongkham S."/>
            <person name="Teh B.T."/>
            <person name="Wongkham C."/>
            <person name="Intapan P.M."/>
            <person name="Maleewong W."/>
            <person name="Yang X."/>
            <person name="Hu M."/>
            <person name="Wang Z."/>
            <person name="Hofmann A."/>
            <person name="Sternberg P.W."/>
            <person name="Tan P."/>
            <person name="Wang J."/>
            <person name="Gasser R.B."/>
        </authorList>
    </citation>
    <scope>NUCLEOTIDE SEQUENCE [LARGE SCALE GENOMIC DNA]</scope>
</reference>
<dbReference type="RefSeq" id="XP_009177966.1">
    <property type="nucleotide sequence ID" value="XM_009179702.1"/>
</dbReference>
<dbReference type="GeneID" id="20330325"/>
<name>A0A074YYL8_OPIVI</name>
<dbReference type="CTD" id="20330325"/>
<sequence>MRCLRRCGGGLEMPSEIGSMRSFQPSENDSEFLTFSNTQPHEDGMNNNLFQRFNSWET</sequence>
<proteinExistence type="predicted"/>
<dbReference type="KEGG" id="ovi:T265_16160"/>
<evidence type="ECO:0000313" key="2">
    <source>
        <dbReference type="Proteomes" id="UP000054324"/>
    </source>
</evidence>
<protein>
    <submittedName>
        <fullName evidence="1">Uncharacterized protein</fullName>
    </submittedName>
</protein>
<feature type="non-terminal residue" evidence="1">
    <location>
        <position position="58"/>
    </location>
</feature>
<accession>A0A074YYL8</accession>